<organism evidence="2 3">
    <name type="scientific">Candidatus Protofrankia californiensis</name>
    <dbReference type="NCBI Taxonomy" id="1839754"/>
    <lineage>
        <taxon>Bacteria</taxon>
        <taxon>Bacillati</taxon>
        <taxon>Actinomycetota</taxon>
        <taxon>Actinomycetes</taxon>
        <taxon>Frankiales</taxon>
        <taxon>Frankiaceae</taxon>
        <taxon>Protofrankia</taxon>
    </lineage>
</organism>
<evidence type="ECO:0000313" key="2">
    <source>
        <dbReference type="EMBL" id="SBW17823.1"/>
    </source>
</evidence>
<evidence type="ECO:0000313" key="3">
    <source>
        <dbReference type="Proteomes" id="UP000199013"/>
    </source>
</evidence>
<dbReference type="Proteomes" id="UP000199013">
    <property type="component" value="Unassembled WGS sequence"/>
</dbReference>
<accession>A0A1C3NTF4</accession>
<dbReference type="AlphaFoldDB" id="A0A1C3NTF4"/>
<reference evidence="3" key="1">
    <citation type="submission" date="2016-02" db="EMBL/GenBank/DDBJ databases">
        <authorList>
            <person name="Wibberg D."/>
        </authorList>
    </citation>
    <scope>NUCLEOTIDE SEQUENCE [LARGE SCALE GENOMIC DNA]</scope>
</reference>
<keyword evidence="3" id="KW-1185">Reference proteome</keyword>
<protein>
    <submittedName>
        <fullName evidence="2">Uncharacterized protein</fullName>
    </submittedName>
</protein>
<dbReference type="EMBL" id="FLUV01000163">
    <property type="protein sequence ID" value="SBW17823.1"/>
    <property type="molecule type" value="Genomic_DNA"/>
</dbReference>
<feature type="region of interest" description="Disordered" evidence="1">
    <location>
        <begin position="48"/>
        <end position="80"/>
    </location>
</feature>
<gene>
    <name evidence="2" type="ORF">FDG2_0386</name>
</gene>
<name>A0A1C3NTF4_9ACTN</name>
<proteinExistence type="predicted"/>
<evidence type="ECO:0000256" key="1">
    <source>
        <dbReference type="SAM" id="MobiDB-lite"/>
    </source>
</evidence>
<sequence length="80" mass="7940">MDLAGQTQAAGVTFRAAVADCAYGDHDTFRAELRAAGLPFVLALKPTGAAGPGPEASTPVNAARELAGGGPHDPGGLDPR</sequence>